<dbReference type="STRING" id="1515439.SAMN06265784_113106"/>
<proteinExistence type="predicted"/>
<reference evidence="2" key="1">
    <citation type="submission" date="2017-04" db="EMBL/GenBank/DDBJ databases">
        <authorList>
            <person name="Varghese N."/>
            <person name="Submissions S."/>
        </authorList>
    </citation>
    <scope>NUCLEOTIDE SEQUENCE [LARGE SCALE GENOMIC DNA]</scope>
    <source>
        <strain evidence="2">LMG 29540</strain>
    </source>
</reference>
<name>A0A1X7M1Y5_9BURK</name>
<evidence type="ECO:0000313" key="2">
    <source>
        <dbReference type="Proteomes" id="UP000193228"/>
    </source>
</evidence>
<dbReference type="EMBL" id="FXAT01000013">
    <property type="protein sequence ID" value="SMG59543.1"/>
    <property type="molecule type" value="Genomic_DNA"/>
</dbReference>
<accession>A0A1X7M1Y5</accession>
<dbReference type="AlphaFoldDB" id="A0A1X7M1Y5"/>
<protein>
    <submittedName>
        <fullName evidence="1">Uncharacterized protein</fullName>
    </submittedName>
</protein>
<gene>
    <name evidence="1" type="ORF">SAMN06265784_113106</name>
</gene>
<sequence>MHSMQERVEWRRDRPPAASGIGPTFSHYHVSKAILSEETCVSFEISGKAEPFRAR</sequence>
<organism evidence="1 2">
    <name type="scientific">Paraburkholderia susongensis</name>
    <dbReference type="NCBI Taxonomy" id="1515439"/>
    <lineage>
        <taxon>Bacteria</taxon>
        <taxon>Pseudomonadati</taxon>
        <taxon>Pseudomonadota</taxon>
        <taxon>Betaproteobacteria</taxon>
        <taxon>Burkholderiales</taxon>
        <taxon>Burkholderiaceae</taxon>
        <taxon>Paraburkholderia</taxon>
    </lineage>
</organism>
<evidence type="ECO:0000313" key="1">
    <source>
        <dbReference type="EMBL" id="SMG59543.1"/>
    </source>
</evidence>
<keyword evidence="2" id="KW-1185">Reference proteome</keyword>
<dbReference type="Proteomes" id="UP000193228">
    <property type="component" value="Unassembled WGS sequence"/>
</dbReference>